<dbReference type="AlphaFoldDB" id="A0A507FM43"/>
<proteinExistence type="predicted"/>
<accession>A0A507FM43</accession>
<name>A0A507FM43_9FUNG</name>
<gene>
    <name evidence="1" type="ORF">CcCBS67573_g02643</name>
</gene>
<evidence type="ECO:0000313" key="2">
    <source>
        <dbReference type="Proteomes" id="UP000320333"/>
    </source>
</evidence>
<reference evidence="1 2" key="1">
    <citation type="journal article" date="2019" name="Sci. Rep.">
        <title>Comparative genomics of chytrid fungi reveal insights into the obligate biotrophic and pathogenic lifestyle of Synchytrium endobioticum.</title>
        <authorList>
            <person name="van de Vossenberg B.T.L.H."/>
            <person name="Warris S."/>
            <person name="Nguyen H.D.T."/>
            <person name="van Gent-Pelzer M.P.E."/>
            <person name="Joly D.L."/>
            <person name="van de Geest H.C."/>
            <person name="Bonants P.J.M."/>
            <person name="Smith D.S."/>
            <person name="Levesque C.A."/>
            <person name="van der Lee T.A.J."/>
        </authorList>
    </citation>
    <scope>NUCLEOTIDE SEQUENCE [LARGE SCALE GENOMIC DNA]</scope>
    <source>
        <strain evidence="1 2">CBS 675.73</strain>
    </source>
</reference>
<protein>
    <submittedName>
        <fullName evidence="1">Uncharacterized protein</fullName>
    </submittedName>
</protein>
<organism evidence="1 2">
    <name type="scientific">Chytriomyces confervae</name>
    <dbReference type="NCBI Taxonomy" id="246404"/>
    <lineage>
        <taxon>Eukaryota</taxon>
        <taxon>Fungi</taxon>
        <taxon>Fungi incertae sedis</taxon>
        <taxon>Chytridiomycota</taxon>
        <taxon>Chytridiomycota incertae sedis</taxon>
        <taxon>Chytridiomycetes</taxon>
        <taxon>Chytridiales</taxon>
        <taxon>Chytriomycetaceae</taxon>
        <taxon>Chytriomyces</taxon>
    </lineage>
</organism>
<keyword evidence="2" id="KW-1185">Reference proteome</keyword>
<dbReference type="Proteomes" id="UP000320333">
    <property type="component" value="Unassembled WGS sequence"/>
</dbReference>
<sequence>MPHSSGVARMVMPLLHSCCCAMRGSIPLPRASTLSN</sequence>
<comment type="caution">
    <text evidence="1">The sequence shown here is derived from an EMBL/GenBank/DDBJ whole genome shotgun (WGS) entry which is preliminary data.</text>
</comment>
<dbReference type="EMBL" id="QEAP01000058">
    <property type="protein sequence ID" value="TPX76097.1"/>
    <property type="molecule type" value="Genomic_DNA"/>
</dbReference>
<evidence type="ECO:0000313" key="1">
    <source>
        <dbReference type="EMBL" id="TPX76097.1"/>
    </source>
</evidence>